<comment type="caution">
    <text evidence="4">The sequence shown here is derived from an EMBL/GenBank/DDBJ whole genome shotgun (WGS) entry which is preliminary data.</text>
</comment>
<dbReference type="InterPro" id="IPR002999">
    <property type="entry name" value="Tudor"/>
</dbReference>
<feature type="compositionally biased region" description="Pro residues" evidence="1">
    <location>
        <begin position="400"/>
        <end position="414"/>
    </location>
</feature>
<keyword evidence="2" id="KW-0472">Membrane</keyword>
<evidence type="ECO:0000313" key="4">
    <source>
        <dbReference type="EMBL" id="CAB9514479.1"/>
    </source>
</evidence>
<feature type="region of interest" description="Disordered" evidence="1">
    <location>
        <begin position="926"/>
        <end position="1051"/>
    </location>
</feature>
<dbReference type="EMBL" id="CAICTM010000654">
    <property type="protein sequence ID" value="CAB9514479.1"/>
    <property type="molecule type" value="Genomic_DNA"/>
</dbReference>
<feature type="region of interest" description="Disordered" evidence="1">
    <location>
        <begin position="100"/>
        <end position="135"/>
    </location>
</feature>
<feature type="compositionally biased region" description="Low complexity" evidence="1">
    <location>
        <begin position="1366"/>
        <end position="1382"/>
    </location>
</feature>
<dbReference type="OrthoDB" id="435275at2759"/>
<reference evidence="4" key="1">
    <citation type="submission" date="2020-06" db="EMBL/GenBank/DDBJ databases">
        <authorList>
            <consortium name="Plant Systems Biology data submission"/>
        </authorList>
    </citation>
    <scope>NUCLEOTIDE SEQUENCE</scope>
    <source>
        <strain evidence="4">D6</strain>
    </source>
</reference>
<protein>
    <recommendedName>
        <fullName evidence="3">Tudor domain-containing protein</fullName>
    </recommendedName>
</protein>
<dbReference type="SMART" id="SM00333">
    <property type="entry name" value="TUDOR"/>
    <property type="match status" value="1"/>
</dbReference>
<feature type="region of interest" description="Disordered" evidence="1">
    <location>
        <begin position="693"/>
        <end position="744"/>
    </location>
</feature>
<feature type="region of interest" description="Disordered" evidence="1">
    <location>
        <begin position="212"/>
        <end position="291"/>
    </location>
</feature>
<proteinExistence type="predicted"/>
<feature type="compositionally biased region" description="Basic and acidic residues" evidence="1">
    <location>
        <begin position="230"/>
        <end position="239"/>
    </location>
</feature>
<feature type="compositionally biased region" description="Basic and acidic residues" evidence="1">
    <location>
        <begin position="1284"/>
        <end position="1296"/>
    </location>
</feature>
<dbReference type="CDD" id="cd20404">
    <property type="entry name" value="Tudor_Agenet_AtEML-like"/>
    <property type="match status" value="1"/>
</dbReference>
<organism evidence="4 5">
    <name type="scientific">Seminavis robusta</name>
    <dbReference type="NCBI Taxonomy" id="568900"/>
    <lineage>
        <taxon>Eukaryota</taxon>
        <taxon>Sar</taxon>
        <taxon>Stramenopiles</taxon>
        <taxon>Ochrophyta</taxon>
        <taxon>Bacillariophyta</taxon>
        <taxon>Bacillariophyceae</taxon>
        <taxon>Bacillariophycidae</taxon>
        <taxon>Naviculales</taxon>
        <taxon>Naviculaceae</taxon>
        <taxon>Seminavis</taxon>
    </lineage>
</organism>
<sequence>MSSKDKARARVRPEDVLCGPGHFRNQLGNIKCLELVSDHFEEYCSSTSTRQQQDIVRNVFDQIEGRFVSSKNGAELTQEMAMDKIRRMFELAKIRGPYQKTKALDKTDNNDEDDETDEEEEEDDNPFRPEDVVCGPGNYKNKGNVLCVKLVAQHYSKFTHENTPREVKTAILEDIYTTVTRKGGRFMDAYSQSPLAKPEAFQRLRKKMIYRTFQDQKAHTTPKKKRGRPKKEQVVRHLDEEETETDDDDDDDHVNIAALKKSKIDPPAKHHHHHHHDNNSKESPTKKERKSFQDEDVLMGGRGNHHNAGNRYCMQMIRERMDTYHNDNLSTKEKSDMIETIYNAIRARGGCFRDIETMNEIDRENALHKLATKMKRTYLRLGNRVGNSDAKRASSSPAKKAPPPRGAKASPPPEVKTTPPRAAKASPPGHLAVGGSSEDDDDDEFFRPNDVVCGFGLGRVGKNEGNVLCMDLVLGHLDDFCDPDINKEEKNDILETIYAALTNNGGRFMDYPKKVELSRDEALQRINRKLQWARLQRNNDRKAGEREKVIAELAPTRTIQDVIAQVKVGSQVAVFWPEDDQYYPAIVMKKLDPSVQKKNIYIEYDDGDDEWIDLSEHVFRLLMVDAESSGDGIGNVGATKEDADAEDDSNAMMQEDATTADVDVMDGVETRKPAAKPLMRDPPEKSNIILSETTISKQSDKSENSNLHDSSPPSKADVSISKPAASAEQMADSDAHHDTRHEGDRASGLYKLVCPRRLLKGKMDEIHAQRLLQGFSFADAASAKEAQEELLLELHKERQDLKDWAKAKINAKMVEKAQHLLGSTIKTFDDVILAWKSDASHDNQRRMHAIIHGQFASTSINRLPVTWIVEMEKAYMLEKRLHYAPDGSLRKQGYVYDIISQQLNVQQNTIKRTGKSKHGVHLPSVLSAIGGNATPGKKRPASDSKLDNGKKAKVSNAAQEVANVVEKTKQHQEEKSEQAKKATGLSQTTNGEDPKKPNAQSVVGDVKEIPEAKNGIMTNEVKSPTKTSSKPVSAIPAPPTTAGVVPRGSDEDSGIQKVVVSRNRLLKNSMNEEHAAQFLQGLVFANADAKMDATKQLLQQLNDEKHAIKAWAKGEIEAAMIKKANELGMNNVATFEDLVLAWVGDASEENHRRIQLALYDPFPVCDESTTMDKPMQRVSQMAENFMQTNHLEYSKEEEEENVKGSPSSYGRHGYVYGIISGALDEMRQTVTSRGVKRHDRLVDPPKASVVESVESGIKPAMVRNDNPGGKGEDACPEPAQKRARMMENEQSHHDNSHTILESPADKIDKSDGSEVALGTAPVSKPAATSTIQEAPTHIACAPSSPSGKIETNVPDRDVLEAPPAPSIRSSIPPQPTQSPVSVNATVPPHAEKPGVAITQPVDWSTQTVEWSSPAEEATMALLLQGGQAQADQKQRQWTLQGTLLMVGIGVMVIAIPAFRFLFAAKNPEEVESG</sequence>
<dbReference type="InterPro" id="IPR049227">
    <property type="entry name" value="DUF6824"/>
</dbReference>
<feature type="compositionally biased region" description="Acidic residues" evidence="1">
    <location>
        <begin position="240"/>
        <end position="252"/>
    </location>
</feature>
<dbReference type="Proteomes" id="UP001153069">
    <property type="component" value="Unassembled WGS sequence"/>
</dbReference>
<feature type="region of interest" description="Disordered" evidence="1">
    <location>
        <begin position="1356"/>
        <end position="1382"/>
    </location>
</feature>
<name>A0A9N8E5Z5_9STRA</name>
<feature type="domain" description="Tudor" evidence="3">
    <location>
        <begin position="564"/>
        <end position="626"/>
    </location>
</feature>
<feature type="compositionally biased region" description="Acidic residues" evidence="1">
    <location>
        <begin position="110"/>
        <end position="124"/>
    </location>
</feature>
<evidence type="ECO:0000256" key="2">
    <source>
        <dbReference type="SAM" id="Phobius"/>
    </source>
</evidence>
<keyword evidence="2" id="KW-1133">Transmembrane helix</keyword>
<evidence type="ECO:0000259" key="3">
    <source>
        <dbReference type="SMART" id="SM00333"/>
    </source>
</evidence>
<feature type="compositionally biased region" description="Basic residues" evidence="1">
    <location>
        <begin position="220"/>
        <end position="229"/>
    </location>
</feature>
<accession>A0A9N8E5Z5</accession>
<feature type="compositionally biased region" description="Basic and acidic residues" evidence="1">
    <location>
        <begin position="940"/>
        <end position="950"/>
    </location>
</feature>
<feature type="compositionally biased region" description="Basic and acidic residues" evidence="1">
    <location>
        <begin position="966"/>
        <end position="980"/>
    </location>
</feature>
<feature type="compositionally biased region" description="Basic and acidic residues" evidence="1">
    <location>
        <begin position="277"/>
        <end position="291"/>
    </location>
</feature>
<feature type="transmembrane region" description="Helical" evidence="2">
    <location>
        <begin position="1437"/>
        <end position="1462"/>
    </location>
</feature>
<feature type="region of interest" description="Disordered" evidence="1">
    <location>
        <begin position="631"/>
        <end position="650"/>
    </location>
</feature>
<feature type="compositionally biased region" description="Polar residues" evidence="1">
    <location>
        <begin position="704"/>
        <end position="713"/>
    </location>
</feature>
<dbReference type="Pfam" id="PF20710">
    <property type="entry name" value="DUF6824"/>
    <property type="match status" value="1"/>
</dbReference>
<feature type="compositionally biased region" description="Low complexity" evidence="1">
    <location>
        <begin position="1021"/>
        <end position="1033"/>
    </location>
</feature>
<evidence type="ECO:0000313" key="5">
    <source>
        <dbReference type="Proteomes" id="UP001153069"/>
    </source>
</evidence>
<evidence type="ECO:0000256" key="1">
    <source>
        <dbReference type="SAM" id="MobiDB-lite"/>
    </source>
</evidence>
<feature type="compositionally biased region" description="Basic and acidic residues" evidence="1">
    <location>
        <begin position="1303"/>
        <end position="1312"/>
    </location>
</feature>
<keyword evidence="2" id="KW-0812">Transmembrane</keyword>
<feature type="compositionally biased region" description="Basic and acidic residues" evidence="1">
    <location>
        <begin position="733"/>
        <end position="744"/>
    </location>
</feature>
<dbReference type="Gene3D" id="2.30.30.140">
    <property type="match status" value="1"/>
</dbReference>
<keyword evidence="5" id="KW-1185">Reference proteome</keyword>
<gene>
    <name evidence="4" type="ORF">SEMRO_655_G182340.2</name>
</gene>
<feature type="region of interest" description="Disordered" evidence="1">
    <location>
        <begin position="1259"/>
        <end position="1331"/>
    </location>
</feature>
<feature type="region of interest" description="Disordered" evidence="1">
    <location>
        <begin position="381"/>
        <end position="443"/>
    </location>
</feature>